<dbReference type="PROSITE" id="PS00059">
    <property type="entry name" value="ADH_ZINC"/>
    <property type="match status" value="1"/>
</dbReference>
<dbReference type="SUPFAM" id="SSF50129">
    <property type="entry name" value="GroES-like"/>
    <property type="match status" value="1"/>
</dbReference>
<dbReference type="GO" id="GO:0008270">
    <property type="term" value="F:zinc ion binding"/>
    <property type="evidence" value="ECO:0007669"/>
    <property type="project" value="InterPro"/>
</dbReference>
<proteinExistence type="predicted"/>
<dbReference type="AlphaFoldDB" id="A0A0N1HZZ2"/>
<sequence>MRGPALEKKGETALCNARVNARLGSRDCRARMHSIGVCGSVVQFLGHEASGVAVAAGLDVESARLGW</sequence>
<name>A0A0N1HZZ2_LEPSE</name>
<dbReference type="InterPro" id="IPR002328">
    <property type="entry name" value="ADH_Zn_CS"/>
</dbReference>
<dbReference type="VEuPathDB" id="TriTrypDB:Lsey_0073_0140"/>
<gene>
    <name evidence="1" type="ORF">ABL78_3102</name>
</gene>
<accession>A0A0N1HZZ2</accession>
<dbReference type="GO" id="GO:0016491">
    <property type="term" value="F:oxidoreductase activity"/>
    <property type="evidence" value="ECO:0007669"/>
    <property type="project" value="InterPro"/>
</dbReference>
<organism evidence="1 2">
    <name type="scientific">Leptomonas seymouri</name>
    <dbReference type="NCBI Taxonomy" id="5684"/>
    <lineage>
        <taxon>Eukaryota</taxon>
        <taxon>Discoba</taxon>
        <taxon>Euglenozoa</taxon>
        <taxon>Kinetoplastea</taxon>
        <taxon>Metakinetoplastina</taxon>
        <taxon>Trypanosomatida</taxon>
        <taxon>Trypanosomatidae</taxon>
        <taxon>Leishmaniinae</taxon>
        <taxon>Leptomonas</taxon>
    </lineage>
</organism>
<evidence type="ECO:0000313" key="1">
    <source>
        <dbReference type="EMBL" id="KPI87803.1"/>
    </source>
</evidence>
<dbReference type="EMBL" id="LJSK01000073">
    <property type="protein sequence ID" value="KPI87803.1"/>
    <property type="molecule type" value="Genomic_DNA"/>
</dbReference>
<comment type="caution">
    <text evidence="1">The sequence shown here is derived from an EMBL/GenBank/DDBJ whole genome shotgun (WGS) entry which is preliminary data.</text>
</comment>
<dbReference type="InterPro" id="IPR011032">
    <property type="entry name" value="GroES-like_sf"/>
</dbReference>
<protein>
    <submittedName>
        <fullName evidence="1">Uncharacterized protein</fullName>
    </submittedName>
</protein>
<keyword evidence="2" id="KW-1185">Reference proteome</keyword>
<evidence type="ECO:0000313" key="2">
    <source>
        <dbReference type="Proteomes" id="UP000038009"/>
    </source>
</evidence>
<reference evidence="1 2" key="1">
    <citation type="journal article" date="2015" name="PLoS Pathog.">
        <title>Leptomonas seymouri: Adaptations to the Dixenous Life Cycle Analyzed by Genome Sequencing, Transcriptome Profiling and Co-infection with Leishmania donovani.</title>
        <authorList>
            <person name="Kraeva N."/>
            <person name="Butenko A."/>
            <person name="Hlavacova J."/>
            <person name="Kostygov A."/>
            <person name="Myskova J."/>
            <person name="Grybchuk D."/>
            <person name="Lestinova T."/>
            <person name="Votypka J."/>
            <person name="Volf P."/>
            <person name="Opperdoes F."/>
            <person name="Flegontov P."/>
            <person name="Lukes J."/>
            <person name="Yurchenko V."/>
        </authorList>
    </citation>
    <scope>NUCLEOTIDE SEQUENCE [LARGE SCALE GENOMIC DNA]</scope>
    <source>
        <strain evidence="1 2">ATCC 30220</strain>
    </source>
</reference>
<dbReference type="Proteomes" id="UP000038009">
    <property type="component" value="Unassembled WGS sequence"/>
</dbReference>